<dbReference type="InParanoid" id="A0A2P5FQS7"/>
<dbReference type="EMBL" id="JXTC01000014">
    <property type="protein sequence ID" value="POO00156.1"/>
    <property type="molecule type" value="Genomic_DNA"/>
</dbReference>
<name>A0A2P5FQS7_TREOI</name>
<dbReference type="Proteomes" id="UP000237000">
    <property type="component" value="Unassembled WGS sequence"/>
</dbReference>
<reference evidence="2" key="1">
    <citation type="submission" date="2016-06" db="EMBL/GenBank/DDBJ databases">
        <title>Parallel loss of symbiosis genes in relatives of nitrogen-fixing non-legume Parasponia.</title>
        <authorList>
            <person name="Van Velzen R."/>
            <person name="Holmer R."/>
            <person name="Bu F."/>
            <person name="Rutten L."/>
            <person name="Van Zeijl A."/>
            <person name="Liu W."/>
            <person name="Santuari L."/>
            <person name="Cao Q."/>
            <person name="Sharma T."/>
            <person name="Shen D."/>
            <person name="Roswanjaya Y."/>
            <person name="Wardhani T."/>
            <person name="Kalhor M.S."/>
            <person name="Jansen J."/>
            <person name="Van den Hoogen J."/>
            <person name="Gungor B."/>
            <person name="Hartog M."/>
            <person name="Hontelez J."/>
            <person name="Verver J."/>
            <person name="Yang W.-C."/>
            <person name="Schijlen E."/>
            <person name="Repin R."/>
            <person name="Schilthuizen M."/>
            <person name="Schranz E."/>
            <person name="Heidstra R."/>
            <person name="Miyata K."/>
            <person name="Fedorova E."/>
            <person name="Kohlen W."/>
            <person name="Bisseling T."/>
            <person name="Smit S."/>
            <person name="Geurts R."/>
        </authorList>
    </citation>
    <scope>NUCLEOTIDE SEQUENCE [LARGE SCALE GENOMIC DNA]</scope>
    <source>
        <strain evidence="2">cv. RG33-2</strain>
    </source>
</reference>
<protein>
    <submittedName>
        <fullName evidence="1">Uncharacterized protein</fullName>
    </submittedName>
</protein>
<proteinExistence type="predicted"/>
<gene>
    <name evidence="1" type="ORF">TorRG33x02_039340</name>
</gene>
<keyword evidence="2" id="KW-1185">Reference proteome</keyword>
<evidence type="ECO:0000313" key="1">
    <source>
        <dbReference type="EMBL" id="POO00156.1"/>
    </source>
</evidence>
<dbReference type="OrthoDB" id="10308252at2759"/>
<evidence type="ECO:0000313" key="2">
    <source>
        <dbReference type="Proteomes" id="UP000237000"/>
    </source>
</evidence>
<feature type="non-terminal residue" evidence="1">
    <location>
        <position position="1"/>
    </location>
</feature>
<organism evidence="1 2">
    <name type="scientific">Trema orientale</name>
    <name type="common">Charcoal tree</name>
    <name type="synonym">Celtis orientalis</name>
    <dbReference type="NCBI Taxonomy" id="63057"/>
    <lineage>
        <taxon>Eukaryota</taxon>
        <taxon>Viridiplantae</taxon>
        <taxon>Streptophyta</taxon>
        <taxon>Embryophyta</taxon>
        <taxon>Tracheophyta</taxon>
        <taxon>Spermatophyta</taxon>
        <taxon>Magnoliopsida</taxon>
        <taxon>eudicotyledons</taxon>
        <taxon>Gunneridae</taxon>
        <taxon>Pentapetalae</taxon>
        <taxon>rosids</taxon>
        <taxon>fabids</taxon>
        <taxon>Rosales</taxon>
        <taxon>Cannabaceae</taxon>
        <taxon>Trema</taxon>
    </lineage>
</organism>
<accession>A0A2P5FQS7</accession>
<dbReference type="AlphaFoldDB" id="A0A2P5FQS7"/>
<sequence length="97" mass="10601">GSIGHSNHETHDVHRCRIIEHWFRRYNSSHQLPRRFGSGHSYNSVDGSSIRSIKPGIPSDPIGLPIYVSEQPTIFVHGSPSSVAGGDHGAELGFLTT</sequence>
<comment type="caution">
    <text evidence="1">The sequence shown here is derived from an EMBL/GenBank/DDBJ whole genome shotgun (WGS) entry which is preliminary data.</text>
</comment>